<evidence type="ECO:0000256" key="1">
    <source>
        <dbReference type="ARBA" id="ARBA00005380"/>
    </source>
</evidence>
<keyword evidence="5 12" id="KW-0479">Metal-binding</keyword>
<dbReference type="GO" id="GO:0005829">
    <property type="term" value="C:cytosol"/>
    <property type="evidence" value="ECO:0007669"/>
    <property type="project" value="TreeGrafter"/>
</dbReference>
<comment type="cofactor">
    <cofactor evidence="12">
        <name>Mg(2+)</name>
        <dbReference type="ChEBI" id="CHEBI:18420"/>
    </cofactor>
    <text evidence="12">Requires a divalent cation, most likely magnesium in vivo, as an electrophilic catalyst to aid phosphoryl group transfer. It is the chelate of the metal and the nucleotide that is the actual substrate.</text>
</comment>
<dbReference type="RefSeq" id="WP_015687637.1">
    <property type="nucleotide sequence ID" value="NC_017082.1"/>
</dbReference>
<dbReference type="NCBIfam" id="TIGR02152">
    <property type="entry name" value="D_ribokin_bact"/>
    <property type="match status" value="1"/>
</dbReference>
<evidence type="ECO:0000256" key="12">
    <source>
        <dbReference type="HAMAP-Rule" id="MF_01987"/>
    </source>
</evidence>
<dbReference type="PANTHER" id="PTHR10584:SF166">
    <property type="entry name" value="RIBOKINASE"/>
    <property type="match status" value="1"/>
</dbReference>
<feature type="binding site" evidence="12">
    <location>
        <begin position="251"/>
        <end position="252"/>
    </location>
    <ligand>
        <name>ATP</name>
        <dbReference type="ChEBI" id="CHEBI:30616"/>
    </ligand>
</feature>
<feature type="binding site" evidence="12">
    <location>
        <position position="252"/>
    </location>
    <ligand>
        <name>substrate</name>
    </ligand>
</feature>
<evidence type="ECO:0000256" key="7">
    <source>
        <dbReference type="ARBA" id="ARBA00022777"/>
    </source>
</evidence>
<dbReference type="PRINTS" id="PR00990">
    <property type="entry name" value="RIBOKINASE"/>
</dbReference>
<feature type="binding site" evidence="12">
    <location>
        <position position="246"/>
    </location>
    <ligand>
        <name>K(+)</name>
        <dbReference type="ChEBI" id="CHEBI:29103"/>
    </ligand>
</feature>
<dbReference type="Pfam" id="PF00294">
    <property type="entry name" value="PfkB"/>
    <property type="match status" value="1"/>
</dbReference>
<dbReference type="InterPro" id="IPR002173">
    <property type="entry name" value="Carboh/pur_kinase_PfkB_CS"/>
</dbReference>
<feature type="binding site" evidence="12">
    <location>
        <begin position="11"/>
        <end position="13"/>
    </location>
    <ligand>
        <name>substrate</name>
    </ligand>
</feature>
<feature type="binding site" evidence="12">
    <location>
        <begin position="39"/>
        <end position="43"/>
    </location>
    <ligand>
        <name>substrate</name>
    </ligand>
</feature>
<keyword evidence="8 12" id="KW-0067">ATP-binding</keyword>
<evidence type="ECO:0000256" key="3">
    <source>
        <dbReference type="ARBA" id="ARBA00016943"/>
    </source>
</evidence>
<keyword evidence="12" id="KW-0963">Cytoplasm</keyword>
<dbReference type="InterPro" id="IPR011611">
    <property type="entry name" value="PfkB_dom"/>
</dbReference>
<keyword evidence="7 12" id="KW-0418">Kinase</keyword>
<evidence type="ECO:0000256" key="2">
    <source>
        <dbReference type="ARBA" id="ARBA00012035"/>
    </source>
</evidence>
<evidence type="ECO:0000313" key="15">
    <source>
        <dbReference type="Proteomes" id="UP000007886"/>
    </source>
</evidence>
<feature type="binding site" evidence="12">
    <location>
        <position position="282"/>
    </location>
    <ligand>
        <name>K(+)</name>
        <dbReference type="ChEBI" id="CHEBI:29103"/>
    </ligand>
</feature>
<feature type="binding site" evidence="12">
    <location>
        <position position="287"/>
    </location>
    <ligand>
        <name>K(+)</name>
        <dbReference type="ChEBI" id="CHEBI:29103"/>
    </ligand>
</feature>
<dbReference type="GO" id="GO:0019303">
    <property type="term" value="P:D-ribose catabolic process"/>
    <property type="evidence" value="ECO:0007669"/>
    <property type="project" value="UniProtKB-UniRule"/>
</dbReference>
<dbReference type="AlphaFoldDB" id="A0AAI8MGW3"/>
<feature type="binding site" evidence="12">
    <location>
        <begin position="220"/>
        <end position="225"/>
    </location>
    <ligand>
        <name>ATP</name>
        <dbReference type="ChEBI" id="CHEBI:30616"/>
    </ligand>
</feature>
<dbReference type="EC" id="2.7.1.15" evidence="2 12"/>
<organism evidence="14 15">
    <name type="scientific">Bradyrhizobium cosmicum</name>
    <dbReference type="NCBI Taxonomy" id="1404864"/>
    <lineage>
        <taxon>Bacteria</taxon>
        <taxon>Pseudomonadati</taxon>
        <taxon>Pseudomonadota</taxon>
        <taxon>Alphaproteobacteria</taxon>
        <taxon>Hyphomicrobiales</taxon>
        <taxon>Nitrobacteraceae</taxon>
        <taxon>Bradyrhizobium</taxon>
    </lineage>
</organism>
<feature type="binding site" evidence="12">
    <location>
        <position position="248"/>
    </location>
    <ligand>
        <name>K(+)</name>
        <dbReference type="ChEBI" id="CHEBI:29103"/>
    </ligand>
</feature>
<dbReference type="KEGG" id="brs:S23_51670"/>
<comment type="similarity">
    <text evidence="12">Belongs to the carbohydrate kinase PfkB family. Ribokinase subfamily.</text>
</comment>
<comment type="caution">
    <text evidence="12">Lacks conserved residue(s) required for the propagation of feature annotation.</text>
</comment>
<comment type="activity regulation">
    <text evidence="12">Activated by a monovalent cation that binds near, but not in, the active site. The most likely occupant of the site in vivo is potassium. Ion binding induces a conformational change that may alter substrate affinity.</text>
</comment>
<evidence type="ECO:0000256" key="5">
    <source>
        <dbReference type="ARBA" id="ARBA00022723"/>
    </source>
</evidence>
<evidence type="ECO:0000256" key="9">
    <source>
        <dbReference type="ARBA" id="ARBA00022842"/>
    </source>
</evidence>
<dbReference type="FunFam" id="3.40.1190.20:FF:000109">
    <property type="entry name" value="Ribokinase"/>
    <property type="match status" value="1"/>
</dbReference>
<feature type="binding site" evidence="12">
    <location>
        <position position="291"/>
    </location>
    <ligand>
        <name>K(+)</name>
        <dbReference type="ChEBI" id="CHEBI:29103"/>
    </ligand>
</feature>
<evidence type="ECO:0000256" key="4">
    <source>
        <dbReference type="ARBA" id="ARBA00022679"/>
    </source>
</evidence>
<dbReference type="PANTHER" id="PTHR10584">
    <property type="entry name" value="SUGAR KINASE"/>
    <property type="match status" value="1"/>
</dbReference>
<keyword evidence="4 12" id="KW-0808">Transferase</keyword>
<comment type="subunit">
    <text evidence="12">Homodimer.</text>
</comment>
<keyword evidence="6 12" id="KW-0547">Nucleotide-binding</keyword>
<dbReference type="PROSITE" id="PS00584">
    <property type="entry name" value="PFKB_KINASES_2"/>
    <property type="match status" value="1"/>
</dbReference>
<comment type="catalytic activity">
    <reaction evidence="12">
        <text>D-ribose + ATP = D-ribose 5-phosphate + ADP + H(+)</text>
        <dbReference type="Rhea" id="RHEA:13697"/>
        <dbReference type="ChEBI" id="CHEBI:15378"/>
        <dbReference type="ChEBI" id="CHEBI:30616"/>
        <dbReference type="ChEBI" id="CHEBI:47013"/>
        <dbReference type="ChEBI" id="CHEBI:78346"/>
        <dbReference type="ChEBI" id="CHEBI:456216"/>
        <dbReference type="EC" id="2.7.1.15"/>
    </reaction>
</comment>
<keyword evidence="10 12" id="KW-0630">Potassium</keyword>
<dbReference type="SUPFAM" id="SSF53613">
    <property type="entry name" value="Ribokinase-like"/>
    <property type="match status" value="1"/>
</dbReference>
<dbReference type="InterPro" id="IPR029056">
    <property type="entry name" value="Ribokinase-like"/>
</dbReference>
<dbReference type="InterPro" id="IPR011877">
    <property type="entry name" value="Ribokinase"/>
</dbReference>
<accession>A0AAI8MGW3</accession>
<dbReference type="GO" id="GO:0004747">
    <property type="term" value="F:ribokinase activity"/>
    <property type="evidence" value="ECO:0007669"/>
    <property type="project" value="UniProtKB-UniRule"/>
</dbReference>
<feature type="binding site" evidence="12">
    <location>
        <position position="276"/>
    </location>
    <ligand>
        <name>ATP</name>
        <dbReference type="ChEBI" id="CHEBI:30616"/>
    </ligand>
</feature>
<dbReference type="Proteomes" id="UP000007886">
    <property type="component" value="Chromosome"/>
</dbReference>
<evidence type="ECO:0000256" key="10">
    <source>
        <dbReference type="ARBA" id="ARBA00022958"/>
    </source>
</evidence>
<dbReference type="HAMAP" id="MF_01987">
    <property type="entry name" value="Ribokinase"/>
    <property type="match status" value="1"/>
</dbReference>
<evidence type="ECO:0000313" key="14">
    <source>
        <dbReference type="EMBL" id="BAL78361.1"/>
    </source>
</evidence>
<evidence type="ECO:0000256" key="8">
    <source>
        <dbReference type="ARBA" id="ARBA00022840"/>
    </source>
</evidence>
<feature type="active site" description="Proton acceptor" evidence="12">
    <location>
        <position position="252"/>
    </location>
</feature>
<comment type="subcellular location">
    <subcellularLocation>
        <location evidence="12">Cytoplasm</location>
    </subcellularLocation>
</comment>
<reference evidence="14 15" key="1">
    <citation type="journal article" date="2012" name="Microbes Environ.">
        <title>Complete genome sequence of Bradyrhizobium sp. S23321: insights into symbiosis evolution in soil oligotrophs.</title>
        <authorList>
            <person name="Okubo T."/>
            <person name="Tsukui T."/>
            <person name="Maita H."/>
            <person name="Okamoto S."/>
            <person name="Oshima K."/>
            <person name="Fujisawa T."/>
            <person name="Saito A."/>
            <person name="Futamata H."/>
            <person name="Hattori R."/>
            <person name="Shimomura Y."/>
            <person name="Haruta S."/>
            <person name="Morimoto S."/>
            <person name="Wang Y."/>
            <person name="Sakai Y."/>
            <person name="Hattori M."/>
            <person name="Aizawa S."/>
            <person name="Nagashima K.V.P."/>
            <person name="Masuda S."/>
            <person name="Hattori T."/>
            <person name="Yamashita A."/>
            <person name="Bao Z."/>
            <person name="Hayatsu M."/>
            <person name="Kajiya-Kanegae H."/>
            <person name="Yoshinaga I."/>
            <person name="Sakamoto K."/>
            <person name="Toyota K."/>
            <person name="Nakao M."/>
            <person name="Kohara M."/>
            <person name="Anda M."/>
            <person name="Niwa R."/>
            <person name="Jung-Hwan P."/>
            <person name="Sameshima-Saito R."/>
            <person name="Tokuda S."/>
            <person name="Yamamoto S."/>
            <person name="Yamamoto S."/>
            <person name="Yokoyama T."/>
            <person name="Akutsu T."/>
            <person name="Nakamura Y."/>
            <person name="Nakahira-Yanaka Y."/>
            <person name="Takada Hoshino Y."/>
            <person name="Hirakawa H."/>
            <person name="Mitsui H."/>
            <person name="Terasawa K."/>
            <person name="Itakura M."/>
            <person name="Sato S."/>
            <person name="Ikeda-Ohtsubo W."/>
            <person name="Sakakura N."/>
            <person name="Kaminuma E."/>
            <person name="Minamisawa K."/>
        </authorList>
    </citation>
    <scope>NUCLEOTIDE SEQUENCE [LARGE SCALE GENOMIC DNA]</scope>
    <source>
        <strain evidence="14 15">S23321</strain>
    </source>
</reference>
<comment type="pathway">
    <text evidence="12">Carbohydrate metabolism; D-ribose degradation; D-ribose 5-phosphate from beta-D-ribopyranose: step 2/2.</text>
</comment>
<sequence length="305" mass="31148">MGRVFVAGSINMDVVATADRHPKVGETVAGKQVLYFPGGKGANQAVAASRLGAQTTLIGRLGKDSFGAELKAFLADQGIDLGYLQETAEAHTGTAIITVAASDNTIVVIPGSNALVAADDVRVVPLLKGDVAVSQFEIPLPTIAVFFQRAREAGATTVLNPAPAQTMSRELLALVDVLVLNETELGFLAGVELSEDDSAARIIEVARRLQARADQTICVTLGKRGVLARAGSEEFAVPGRAVKAVDTTGAGDCFVGALAAQLADGVALRTALTFANAAASISVQRMGAGPSMPTAAEVAAVLNAG</sequence>
<feature type="domain" description="Carbohydrate kinase PfkB" evidence="13">
    <location>
        <begin position="3"/>
        <end position="294"/>
    </location>
</feature>
<dbReference type="InterPro" id="IPR002139">
    <property type="entry name" value="Ribo/fructo_kinase"/>
</dbReference>
<dbReference type="GO" id="GO:0005524">
    <property type="term" value="F:ATP binding"/>
    <property type="evidence" value="ECO:0007669"/>
    <property type="project" value="UniProtKB-UniRule"/>
</dbReference>
<feature type="binding site" evidence="12">
    <location>
        <position position="181"/>
    </location>
    <ligand>
        <name>ATP</name>
        <dbReference type="ChEBI" id="CHEBI:30616"/>
    </ligand>
</feature>
<evidence type="ECO:0000256" key="6">
    <source>
        <dbReference type="ARBA" id="ARBA00022741"/>
    </source>
</evidence>
<proteinExistence type="inferred from homology"/>
<dbReference type="EMBL" id="AP012279">
    <property type="protein sequence ID" value="BAL78361.1"/>
    <property type="molecule type" value="Genomic_DNA"/>
</dbReference>
<protein>
    <recommendedName>
        <fullName evidence="3 12">Ribokinase</fullName>
        <shortName evidence="12">RK</shortName>
        <ecNumber evidence="2 12">2.7.1.15</ecNumber>
    </recommendedName>
</protein>
<evidence type="ECO:0000259" key="13">
    <source>
        <dbReference type="Pfam" id="PF00294"/>
    </source>
</evidence>
<name>A0AAI8MGW3_9BRAD</name>
<keyword evidence="15" id="KW-1185">Reference proteome</keyword>
<keyword evidence="9 12" id="KW-0460">Magnesium</keyword>
<evidence type="ECO:0000256" key="11">
    <source>
        <dbReference type="ARBA" id="ARBA00023277"/>
    </source>
</evidence>
<feature type="binding site" evidence="12">
    <location>
        <position position="285"/>
    </location>
    <ligand>
        <name>K(+)</name>
        <dbReference type="ChEBI" id="CHEBI:29103"/>
    </ligand>
</feature>
<comment type="function">
    <text evidence="12">Catalyzes the phosphorylation of ribose at O-5 in a reaction requiring ATP and magnesium. The resulting D-ribose-5-phosphate can then be used either for sythesis of nucleotides, histidine, and tryptophan, or as a component of the pentose phosphate pathway.</text>
</comment>
<comment type="similarity">
    <text evidence="1">Belongs to the carbohydrate kinase pfkB family.</text>
</comment>
<dbReference type="GO" id="GO:0046872">
    <property type="term" value="F:metal ion binding"/>
    <property type="evidence" value="ECO:0007669"/>
    <property type="project" value="UniProtKB-KW"/>
</dbReference>
<keyword evidence="11 12" id="KW-0119">Carbohydrate metabolism</keyword>
<gene>
    <name evidence="12 14" type="primary">rbsK</name>
    <name evidence="14" type="ORF">S23_51670</name>
</gene>
<dbReference type="CDD" id="cd01174">
    <property type="entry name" value="ribokinase"/>
    <property type="match status" value="1"/>
</dbReference>
<feature type="binding site" evidence="12">
    <location>
        <position position="137"/>
    </location>
    <ligand>
        <name>substrate</name>
    </ligand>
</feature>
<dbReference type="Gene3D" id="3.40.1190.20">
    <property type="match status" value="1"/>
</dbReference>